<evidence type="ECO:0000313" key="2">
    <source>
        <dbReference type="Proteomes" id="UP001161422"/>
    </source>
</evidence>
<dbReference type="RefSeq" id="WP_095506649.1">
    <property type="nucleotide sequence ID" value="NZ_BSNC01000002.1"/>
</dbReference>
<reference evidence="1" key="2">
    <citation type="submission" date="2023-01" db="EMBL/GenBank/DDBJ databases">
        <title>Draft genome sequence of Paraferrimonas sedimenticola strain NBRC 101628.</title>
        <authorList>
            <person name="Sun Q."/>
            <person name="Mori K."/>
        </authorList>
    </citation>
    <scope>NUCLEOTIDE SEQUENCE</scope>
    <source>
        <strain evidence="1">NBRC 101628</strain>
    </source>
</reference>
<accession>A0AA37RTG9</accession>
<dbReference type="EMBL" id="BSNC01000002">
    <property type="protein sequence ID" value="GLP95326.1"/>
    <property type="molecule type" value="Genomic_DNA"/>
</dbReference>
<dbReference type="AlphaFoldDB" id="A0AA37RTG9"/>
<sequence>MTPNNRQKIIKALKAHNLKALIPIFEAEDSLRSLTIVERETILKAKESLASWPQEEELRSTAWLKQKLRESVNKARLESVHANQLHPIAVGNCVLVPHVDKGYALPGGGYTTDHLQAVKIATRLSLMMRHCKPFTFRIPTKGAA</sequence>
<evidence type="ECO:0000313" key="1">
    <source>
        <dbReference type="EMBL" id="GLP95326.1"/>
    </source>
</evidence>
<comment type="caution">
    <text evidence="1">The sequence shown here is derived from an EMBL/GenBank/DDBJ whole genome shotgun (WGS) entry which is preliminary data.</text>
</comment>
<name>A0AA37RTG9_9GAMM</name>
<dbReference type="Proteomes" id="UP001161422">
    <property type="component" value="Unassembled WGS sequence"/>
</dbReference>
<protein>
    <submittedName>
        <fullName evidence="1">Uncharacterized protein</fullName>
    </submittedName>
</protein>
<organism evidence="1 2">
    <name type="scientific">Paraferrimonas sedimenticola</name>
    <dbReference type="NCBI Taxonomy" id="375674"/>
    <lineage>
        <taxon>Bacteria</taxon>
        <taxon>Pseudomonadati</taxon>
        <taxon>Pseudomonadota</taxon>
        <taxon>Gammaproteobacteria</taxon>
        <taxon>Alteromonadales</taxon>
        <taxon>Ferrimonadaceae</taxon>
        <taxon>Paraferrimonas</taxon>
    </lineage>
</organism>
<keyword evidence="2" id="KW-1185">Reference proteome</keyword>
<gene>
    <name evidence="1" type="ORF">GCM10007895_06320</name>
</gene>
<reference evidence="1" key="1">
    <citation type="journal article" date="2014" name="Int. J. Syst. Evol. Microbiol.">
        <title>Complete genome sequence of Corynebacterium casei LMG S-19264T (=DSM 44701T), isolated from a smear-ripened cheese.</title>
        <authorList>
            <consortium name="US DOE Joint Genome Institute (JGI-PGF)"/>
            <person name="Walter F."/>
            <person name="Albersmeier A."/>
            <person name="Kalinowski J."/>
            <person name="Ruckert C."/>
        </authorList>
    </citation>
    <scope>NUCLEOTIDE SEQUENCE</scope>
    <source>
        <strain evidence="1">NBRC 101628</strain>
    </source>
</reference>
<proteinExistence type="predicted"/>